<sequence>MPYHFNILLLLLFLTFARFSFQAECSNQNVTLKATEKFKIQYDPNDLTPKTCRYMFSVPKYYIPEIIVSEHILNGDDRITIEQYTNYGGKIIQTLNANSLNKTVLWDLYPSDFSLELNLLNRSPAEKFAISIELYDKTPDFQNLSTFQVLPDNVFLFDSIDINGDKVYQQNNALSDYAIRITLFGEFRAVEILLKNIHIYDEGNFMGSLAGIYLAGLSSKICKARNITIVNTNKNNGGSFTVLISPKYGFPGSVNVIAAISGDQTLSATNGPVVFHEITSMFAGFKIPKRLTNITIRGNEQLNVFAGCVTTPLEDRRIATIEPDDASNYNDLTIYGRCRTFVLKSGVVTRTSFNSPPGQKGVIMSATFPDSGWSQHFNYLIQAEPKTLIFVDYEVAYMGPEVTLNIIRYIKAENTQKFRFGPDEPMPAFLSVADSYQQMIDCNVPKETNGVLIRYTVKKSQRGAMFIIPFLIVLLSFNN</sequence>
<keyword evidence="3" id="KW-1185">Reference proteome</keyword>
<name>A0A8S1F1M5_9PELO</name>
<dbReference type="EMBL" id="CADEPM010000009">
    <property type="protein sequence ID" value="CAB3409815.1"/>
    <property type="molecule type" value="Genomic_DNA"/>
</dbReference>
<evidence type="ECO:0000313" key="2">
    <source>
        <dbReference type="EMBL" id="CAB3409815.1"/>
    </source>
</evidence>
<dbReference type="OrthoDB" id="5804205at2759"/>
<dbReference type="AlphaFoldDB" id="A0A8S1F1M5"/>
<dbReference type="Proteomes" id="UP000494206">
    <property type="component" value="Unassembled WGS sequence"/>
</dbReference>
<proteinExistence type="predicted"/>
<reference evidence="2 3" key="1">
    <citation type="submission" date="2020-04" db="EMBL/GenBank/DDBJ databases">
        <authorList>
            <person name="Laetsch R D."/>
            <person name="Stevens L."/>
            <person name="Kumar S."/>
            <person name="Blaxter L. M."/>
        </authorList>
    </citation>
    <scope>NUCLEOTIDE SEQUENCE [LARGE SCALE GENOMIC DNA]</scope>
</reference>
<comment type="caution">
    <text evidence="2">The sequence shown here is derived from an EMBL/GenBank/DDBJ whole genome shotgun (WGS) entry which is preliminary data.</text>
</comment>
<feature type="chain" id="PRO_5035718382" description="CUB-like domain-containing protein" evidence="1">
    <location>
        <begin position="23"/>
        <end position="479"/>
    </location>
</feature>
<evidence type="ECO:0008006" key="4">
    <source>
        <dbReference type="Google" id="ProtNLM"/>
    </source>
</evidence>
<keyword evidence="1" id="KW-0732">Signal</keyword>
<accession>A0A8S1F1M5</accession>
<evidence type="ECO:0000313" key="3">
    <source>
        <dbReference type="Proteomes" id="UP000494206"/>
    </source>
</evidence>
<gene>
    <name evidence="2" type="ORF">CBOVIS_LOCUS11421</name>
</gene>
<evidence type="ECO:0000256" key="1">
    <source>
        <dbReference type="SAM" id="SignalP"/>
    </source>
</evidence>
<feature type="signal peptide" evidence="1">
    <location>
        <begin position="1"/>
        <end position="22"/>
    </location>
</feature>
<organism evidence="2 3">
    <name type="scientific">Caenorhabditis bovis</name>
    <dbReference type="NCBI Taxonomy" id="2654633"/>
    <lineage>
        <taxon>Eukaryota</taxon>
        <taxon>Metazoa</taxon>
        <taxon>Ecdysozoa</taxon>
        <taxon>Nematoda</taxon>
        <taxon>Chromadorea</taxon>
        <taxon>Rhabditida</taxon>
        <taxon>Rhabditina</taxon>
        <taxon>Rhabditomorpha</taxon>
        <taxon>Rhabditoidea</taxon>
        <taxon>Rhabditidae</taxon>
        <taxon>Peloderinae</taxon>
        <taxon>Caenorhabditis</taxon>
    </lineage>
</organism>
<protein>
    <recommendedName>
        <fullName evidence="4">CUB-like domain-containing protein</fullName>
    </recommendedName>
</protein>